<proteinExistence type="predicted"/>
<evidence type="ECO:0000313" key="2">
    <source>
        <dbReference type="Proteomes" id="UP001439875"/>
    </source>
</evidence>
<accession>A0ACC6SDX3</accession>
<dbReference type="EMBL" id="JBBMEW010000016">
    <property type="protein sequence ID" value="MEQ2528223.1"/>
    <property type="molecule type" value="Genomic_DNA"/>
</dbReference>
<keyword evidence="1" id="KW-0808">Transferase</keyword>
<sequence>MNIDTNVTLEGSMVCLIPFDMKYKDLLIDSIKSPEVWKYTWREVKTIEDIEEIIEIAVRNKNENSQIPFMIKEKLTDKIIGTTRIGEIDTANRNVEIGWTWLSPAYWRTGVNTECKYLLLQYCFEVLKVIRVQFSVSGHNVRSQKAVERIGAIKEGTFRRHRIKSDGTVHDNVFYSHT</sequence>
<dbReference type="EC" id="2.-.-.-" evidence="1"/>
<keyword evidence="2" id="KW-1185">Reference proteome</keyword>
<organism evidence="1 2">
    <name type="scientific">Robertmurraya yapensis</name>
    <name type="common">ex Hitch et al 2024</name>
    <dbReference type="NCBI Taxonomy" id="3133160"/>
    <lineage>
        <taxon>Bacteria</taxon>
        <taxon>Bacillati</taxon>
        <taxon>Bacillota</taxon>
        <taxon>Bacilli</taxon>
        <taxon>Bacillales</taxon>
        <taxon>Bacillaceae</taxon>
        <taxon>Robertmurraya</taxon>
    </lineage>
</organism>
<name>A0ACC6SDX3_9BACI</name>
<gene>
    <name evidence="1" type="ORF">WMO40_16170</name>
</gene>
<protein>
    <submittedName>
        <fullName evidence="1">GNAT family protein</fullName>
        <ecNumber evidence="1">2.-.-.-</ecNumber>
    </submittedName>
</protein>
<reference evidence="1" key="1">
    <citation type="submission" date="2024-03" db="EMBL/GenBank/DDBJ databases">
        <title>Human intestinal bacterial collection.</title>
        <authorList>
            <person name="Pauvert C."/>
            <person name="Hitch T.C.A."/>
            <person name="Clavel T."/>
        </authorList>
    </citation>
    <scope>NUCLEOTIDE SEQUENCE</scope>
    <source>
        <strain evidence="1">CLA-AA-H227</strain>
    </source>
</reference>
<evidence type="ECO:0000313" key="1">
    <source>
        <dbReference type="EMBL" id="MEQ2528223.1"/>
    </source>
</evidence>
<dbReference type="Proteomes" id="UP001439875">
    <property type="component" value="Unassembled WGS sequence"/>
</dbReference>
<comment type="caution">
    <text evidence="1">The sequence shown here is derived from an EMBL/GenBank/DDBJ whole genome shotgun (WGS) entry which is preliminary data.</text>
</comment>